<comment type="caution">
    <text evidence="1">The sequence shown here is derived from an EMBL/GenBank/DDBJ whole genome shotgun (WGS) entry which is preliminary data.</text>
</comment>
<keyword evidence="2" id="KW-1185">Reference proteome</keyword>
<proteinExistence type="predicted"/>
<dbReference type="EMBL" id="JBBPBK010000011">
    <property type="protein sequence ID" value="KAK9275782.1"/>
    <property type="molecule type" value="Genomic_DNA"/>
</dbReference>
<gene>
    <name evidence="1" type="ORF">L1049_023051</name>
</gene>
<name>A0AAP0WPG4_LIQFO</name>
<dbReference type="PANTHER" id="PTHR36811">
    <property type="entry name" value="OS08G0444440 PROTEIN"/>
    <property type="match status" value="1"/>
</dbReference>
<evidence type="ECO:0000313" key="2">
    <source>
        <dbReference type="Proteomes" id="UP001415857"/>
    </source>
</evidence>
<dbReference type="AlphaFoldDB" id="A0AAP0WPG4"/>
<reference evidence="1 2" key="1">
    <citation type="journal article" date="2024" name="Plant J.">
        <title>Genome sequences and population genomics reveal climatic adaptation and genomic divergence between two closely related sweetgum species.</title>
        <authorList>
            <person name="Xu W.Q."/>
            <person name="Ren C.Q."/>
            <person name="Zhang X.Y."/>
            <person name="Comes H.P."/>
            <person name="Liu X.H."/>
            <person name="Li Y.G."/>
            <person name="Kettle C.J."/>
            <person name="Jalonen R."/>
            <person name="Gaisberger H."/>
            <person name="Ma Y.Z."/>
            <person name="Qiu Y.X."/>
        </authorList>
    </citation>
    <scope>NUCLEOTIDE SEQUENCE [LARGE SCALE GENOMIC DNA]</scope>
    <source>
        <strain evidence="1">Hangzhou</strain>
    </source>
</reference>
<evidence type="ECO:0000313" key="1">
    <source>
        <dbReference type="EMBL" id="KAK9275782.1"/>
    </source>
</evidence>
<protein>
    <submittedName>
        <fullName evidence="1">Uncharacterized protein</fullName>
    </submittedName>
</protein>
<organism evidence="1 2">
    <name type="scientific">Liquidambar formosana</name>
    <name type="common">Formosan gum</name>
    <dbReference type="NCBI Taxonomy" id="63359"/>
    <lineage>
        <taxon>Eukaryota</taxon>
        <taxon>Viridiplantae</taxon>
        <taxon>Streptophyta</taxon>
        <taxon>Embryophyta</taxon>
        <taxon>Tracheophyta</taxon>
        <taxon>Spermatophyta</taxon>
        <taxon>Magnoliopsida</taxon>
        <taxon>eudicotyledons</taxon>
        <taxon>Gunneridae</taxon>
        <taxon>Pentapetalae</taxon>
        <taxon>Saxifragales</taxon>
        <taxon>Altingiaceae</taxon>
        <taxon>Liquidambar</taxon>
    </lineage>
</organism>
<dbReference type="PANTHER" id="PTHR36811:SF2">
    <property type="entry name" value="OS08G0444440 PROTEIN"/>
    <property type="match status" value="1"/>
</dbReference>
<accession>A0AAP0WPG4</accession>
<sequence length="221" mass="24803">MEKRAALGVHKKKPIKRDKKRLLKKVVDYLKSDCHMFAPLISSPPSDFSTSRITSSSPTGVEIKEPIKEKSKGMVKEVGEYLKSDSYMYASLIFPQPSHVLATKVIRSPPTVAGPLCYLKRVTTSISTRKVVKEIILPTEQVENVILEKQSSECSTPETGIVNKRTQGHREMLKHMVYQNCRSSSMPGHILHHIKWLGCPSLLISLFCFLCLCNLAGNLDH</sequence>
<dbReference type="Proteomes" id="UP001415857">
    <property type="component" value="Unassembled WGS sequence"/>
</dbReference>